<dbReference type="SUPFAM" id="SSF48498">
    <property type="entry name" value="Tetracyclin repressor-like, C-terminal domain"/>
    <property type="match status" value="1"/>
</dbReference>
<reference evidence="6 7" key="2">
    <citation type="submission" date="2020-02" db="EMBL/GenBank/DDBJ databases">
        <title>The new genus of Enterobacteriales.</title>
        <authorList>
            <person name="Kim I.S."/>
        </authorList>
    </citation>
    <scope>NUCLEOTIDE SEQUENCE [LARGE SCALE GENOMIC DNA]</scope>
    <source>
        <strain evidence="6 7">SAP-6</strain>
    </source>
</reference>
<feature type="domain" description="HTH tetR-type" evidence="5">
    <location>
        <begin position="6"/>
        <end position="66"/>
    </location>
</feature>
<dbReference type="Pfam" id="PF00440">
    <property type="entry name" value="TetR_N"/>
    <property type="match status" value="1"/>
</dbReference>
<keyword evidence="1" id="KW-0805">Transcription regulation</keyword>
<dbReference type="SUPFAM" id="SSF46689">
    <property type="entry name" value="Homeodomain-like"/>
    <property type="match status" value="1"/>
</dbReference>
<evidence type="ECO:0000256" key="2">
    <source>
        <dbReference type="ARBA" id="ARBA00023125"/>
    </source>
</evidence>
<evidence type="ECO:0000256" key="4">
    <source>
        <dbReference type="PROSITE-ProRule" id="PRU00335"/>
    </source>
</evidence>
<organism evidence="6 7">
    <name type="scientific">Acerihabitans arboris</name>
    <dbReference type="NCBI Taxonomy" id="2691583"/>
    <lineage>
        <taxon>Bacteria</taxon>
        <taxon>Pseudomonadati</taxon>
        <taxon>Pseudomonadota</taxon>
        <taxon>Gammaproteobacteria</taxon>
        <taxon>Enterobacterales</taxon>
        <taxon>Pectobacteriaceae</taxon>
        <taxon>Acerihabitans</taxon>
    </lineage>
</organism>
<dbReference type="Proteomes" id="UP000461443">
    <property type="component" value="Unassembled WGS sequence"/>
</dbReference>
<dbReference type="Gene3D" id="1.10.357.10">
    <property type="entry name" value="Tetracycline Repressor, domain 2"/>
    <property type="match status" value="1"/>
</dbReference>
<gene>
    <name evidence="6" type="ORF">GRH90_08360</name>
</gene>
<evidence type="ECO:0000259" key="5">
    <source>
        <dbReference type="PROSITE" id="PS50977"/>
    </source>
</evidence>
<reference evidence="6 7" key="1">
    <citation type="submission" date="2019-12" db="EMBL/GenBank/DDBJ databases">
        <authorList>
            <person name="Lee S.D."/>
        </authorList>
    </citation>
    <scope>NUCLEOTIDE SEQUENCE [LARGE SCALE GENOMIC DNA]</scope>
    <source>
        <strain evidence="6 7">SAP-6</strain>
    </source>
</reference>
<evidence type="ECO:0000313" key="7">
    <source>
        <dbReference type="Proteomes" id="UP000461443"/>
    </source>
</evidence>
<dbReference type="PANTHER" id="PTHR47506:SF1">
    <property type="entry name" value="HTH-TYPE TRANSCRIPTIONAL REGULATOR YJDC"/>
    <property type="match status" value="1"/>
</dbReference>
<dbReference type="PANTHER" id="PTHR47506">
    <property type="entry name" value="TRANSCRIPTIONAL REGULATORY PROTEIN"/>
    <property type="match status" value="1"/>
</dbReference>
<evidence type="ECO:0000256" key="3">
    <source>
        <dbReference type="ARBA" id="ARBA00023163"/>
    </source>
</evidence>
<dbReference type="InterPro" id="IPR036271">
    <property type="entry name" value="Tet_transcr_reg_TetR-rel_C_sf"/>
</dbReference>
<dbReference type="AlphaFoldDB" id="A0A845SDA2"/>
<dbReference type="PROSITE" id="PS50977">
    <property type="entry name" value="HTH_TETR_2"/>
    <property type="match status" value="1"/>
</dbReference>
<dbReference type="InterPro" id="IPR001647">
    <property type="entry name" value="HTH_TetR"/>
</dbReference>
<keyword evidence="7" id="KW-1185">Reference proteome</keyword>
<evidence type="ECO:0000313" key="6">
    <source>
        <dbReference type="EMBL" id="NDL62760.1"/>
    </source>
</evidence>
<dbReference type="EMBL" id="WUBS01000005">
    <property type="protein sequence ID" value="NDL62760.1"/>
    <property type="molecule type" value="Genomic_DNA"/>
</dbReference>
<comment type="caution">
    <text evidence="6">The sequence shown here is derived from an EMBL/GenBank/DDBJ whole genome shotgun (WGS) entry which is preliminary data.</text>
</comment>
<feature type="DNA-binding region" description="H-T-H motif" evidence="4">
    <location>
        <begin position="29"/>
        <end position="48"/>
    </location>
</feature>
<dbReference type="RefSeq" id="WP_162365490.1">
    <property type="nucleotide sequence ID" value="NZ_WUBS01000005.1"/>
</dbReference>
<accession>A0A845SDA2</accession>
<evidence type="ECO:0000256" key="1">
    <source>
        <dbReference type="ARBA" id="ARBA00023015"/>
    </source>
</evidence>
<keyword evidence="2 4" id="KW-0238">DNA-binding</keyword>
<name>A0A845SDA2_9GAMM</name>
<dbReference type="GO" id="GO:0003677">
    <property type="term" value="F:DNA binding"/>
    <property type="evidence" value="ECO:0007669"/>
    <property type="project" value="UniProtKB-UniRule"/>
</dbReference>
<protein>
    <submittedName>
        <fullName evidence="6">TetR family transcriptional regulator</fullName>
    </submittedName>
</protein>
<keyword evidence="3" id="KW-0804">Transcription</keyword>
<dbReference type="InterPro" id="IPR009057">
    <property type="entry name" value="Homeodomain-like_sf"/>
</dbReference>
<sequence length="187" mass="20359">MGRQKKFSREGVLEKVIPIFWQYGFAGTTLQHLERATGVNKSGLYAEFRDKGDLFLASLRHYVRQGADLEALTAQPLGWGNIGAYLRLAAGTPGHCRIAGCFAVNSMREFTLLPAGALDIIAQRRQAVRPLLADNIRVAGAAADPEILAEMVAVFFSGLCIEQNLHSGGGGATERKIDRFMQALRAL</sequence>
<proteinExistence type="predicted"/>